<dbReference type="SUPFAM" id="SSF63446">
    <property type="entry name" value="Type I dockerin domain"/>
    <property type="match status" value="1"/>
</dbReference>
<dbReference type="InterPro" id="IPR011044">
    <property type="entry name" value="Quino_amine_DH_bsu"/>
</dbReference>
<dbReference type="GO" id="GO:0004553">
    <property type="term" value="F:hydrolase activity, hydrolyzing O-glycosyl compounds"/>
    <property type="evidence" value="ECO:0007669"/>
    <property type="project" value="InterPro"/>
</dbReference>
<protein>
    <submittedName>
        <fullName evidence="1">Lactonase, 7-bladed beta-propeller</fullName>
    </submittedName>
</protein>
<evidence type="ECO:0000313" key="1">
    <source>
        <dbReference type="EMBL" id="TWT92561.1"/>
    </source>
</evidence>
<dbReference type="InterPro" id="IPR011048">
    <property type="entry name" value="Haem_d1_sf"/>
</dbReference>
<dbReference type="RefSeq" id="WP_197168145.1">
    <property type="nucleotide sequence ID" value="NZ_SJPM01000011.1"/>
</dbReference>
<dbReference type="PANTHER" id="PTHR47197">
    <property type="entry name" value="PROTEIN NIRF"/>
    <property type="match status" value="1"/>
</dbReference>
<dbReference type="InterPro" id="IPR002105">
    <property type="entry name" value="Dockerin_1_rpt"/>
</dbReference>
<organism evidence="1 2">
    <name type="scientific">Neorhodopirellula pilleata</name>
    <dbReference type="NCBI Taxonomy" id="2714738"/>
    <lineage>
        <taxon>Bacteria</taxon>
        <taxon>Pseudomonadati</taxon>
        <taxon>Planctomycetota</taxon>
        <taxon>Planctomycetia</taxon>
        <taxon>Pirellulales</taxon>
        <taxon>Pirellulaceae</taxon>
        <taxon>Neorhodopirellula</taxon>
    </lineage>
</organism>
<sequence>MALFPQAKSSRFQPRRRSLTVQKLDPRVVFAAELDLQVNLQGSPAETIPGQVIVPGSAIVWDYQITNTGDQPIAGLRVLQNAGTPADPSDDFEPALVPNVQPAPSIAASGTLVATFANTRVDKMVSSPWQPRLYATIPNEDMVAVYNTKTSTLIRSVDLNYAPSGLTLSADASTLYVAAFSESLDRGRIFILDAGDLDEIDSIIVPGVPRDVRVGADGRLIVLTDRELLQINPATGDSVSDSIPVEFSRGELAINPARDRLYVASIGAPWASLTQYDLTADPPRVLWQSPTGPLTGSNGQDLTISHDGRFVSYAAGNGQGGYRIAKYDTLSDMNIIGHFETGAFPREITYSPDDAIAYTVSRSGVISAWDTGDFQLADQLSVIGEARELSVDSTGRYLYAAFDDGLRVYSTGRTVAINIGDENQNGLVDPGERWSYTSEGVADTGPTQTISLATGINPQGNPVTAVATSYYTGESISVTLASTLQGEAVTATSSPLHAIDKTLLWRHSVTNTGTAALSQVNLRRDGIDSNNRYLAGDVNENGQFDPNETWIYEVQEIATAGIQTRVVQFNAVSASGDAPVAFNESEIVGYFGVDSSVELRSLINGQVVGVEPGSEIGVGDPATLVYQISNTGNVSLSSVTLIEDNGTARNDDDFSPIRAQGDTNANDELDPGETWIYLIEQTAVAGTQQRNLALTATDPLDRQITAETPAHYVGVGGNVDLVVGLIAPENPLQHPATESALVPTGELVRLQYLVTNAGTLPLGNPTLVDDRATPNDLSDDLTPFRVNEDIGADGVLSPGETWDFRISFLAAEGLRSHRANVVVYPVDELGQTLDGVNPVSDTASSQYFGGTVDINANVRANGSAVDPERDDLFLADTMVQWTYEVTNTGNTAIESVRVVENPADETEEPIPTFSQPHSTQTGLSPRGTVMAEFDGVMVHRFVTHPTLPYVFASDFAGNRVLKINTNTLLIEQTYEMGLRPRGMSLSPDGNRLYVAHETSQTIGVLDIANNEILPSLSIAQVPRDVQVGIDGRLYVLGHQNLMQLNALTGEAVGPTLPVTVLGGEIAINPERTRLYYSNSNLTPASLYQIDLTTPSPTILYQSPADGSEGGNGQSLALSADGSLVAHAVSLPSGSIGGGGVATPVRVTVRKTSDMTLAGEYALADPAPGVFAREIAFDPEGRFAYATSQPNLISVFGATTFAQTSAIGIDGTTEEMEVDSTGRYLFASVGTRLVVYSTGRALSTINRGDVNFNRSFDPGETWIYGSSATVEPGSAAHSITAIATGLFGQTIAATTETTIVGAATAQINALVSGATVYNEDGLPETWIVSDDRFEISQGRLKLRDGEFLSADDDQLEVTLRVDEASDRIERSIVVSVSNEPAWQNTLDPADVNGDGLVTALDALIIINRLDAIESAANGNSLGVRPHDVELFYDVSGDSLITAVDALRVINALNASSTTPASAADSEPIAAVIELLSMEERKRREFEYHR</sequence>
<dbReference type="InterPro" id="IPR036439">
    <property type="entry name" value="Dockerin_dom_sf"/>
</dbReference>
<dbReference type="Pfam" id="PF00404">
    <property type="entry name" value="Dockerin_1"/>
    <property type="match status" value="1"/>
</dbReference>
<dbReference type="Proteomes" id="UP000316213">
    <property type="component" value="Unassembled WGS sequence"/>
</dbReference>
<dbReference type="InterPro" id="IPR051200">
    <property type="entry name" value="Host-pathogen_enzymatic-act"/>
</dbReference>
<dbReference type="PANTHER" id="PTHR47197:SF3">
    <property type="entry name" value="DIHYDRO-HEME D1 DEHYDROGENASE"/>
    <property type="match status" value="1"/>
</dbReference>
<accession>A0A5C5ZZV7</accession>
<dbReference type="SUPFAM" id="SSF50969">
    <property type="entry name" value="YVTN repeat-like/Quinoprotein amine dehydrogenase"/>
    <property type="match status" value="1"/>
</dbReference>
<comment type="caution">
    <text evidence="1">The sequence shown here is derived from an EMBL/GenBank/DDBJ whole genome shotgun (WGS) entry which is preliminary data.</text>
</comment>
<dbReference type="SUPFAM" id="SSF51004">
    <property type="entry name" value="C-terminal (heme d1) domain of cytochrome cd1-nitrite reductase"/>
    <property type="match status" value="1"/>
</dbReference>
<gene>
    <name evidence="1" type="ORF">Pla100_45790</name>
</gene>
<dbReference type="InterPro" id="IPR015943">
    <property type="entry name" value="WD40/YVTN_repeat-like_dom_sf"/>
</dbReference>
<dbReference type="EMBL" id="SJPM01000011">
    <property type="protein sequence ID" value="TWT92561.1"/>
    <property type="molecule type" value="Genomic_DNA"/>
</dbReference>
<dbReference type="Gene3D" id="2.130.10.10">
    <property type="entry name" value="YVTN repeat-like/Quinoprotein amine dehydrogenase"/>
    <property type="match status" value="4"/>
</dbReference>
<evidence type="ECO:0000313" key="2">
    <source>
        <dbReference type="Proteomes" id="UP000316213"/>
    </source>
</evidence>
<dbReference type="GO" id="GO:0000272">
    <property type="term" value="P:polysaccharide catabolic process"/>
    <property type="evidence" value="ECO:0007669"/>
    <property type="project" value="InterPro"/>
</dbReference>
<keyword evidence="2" id="KW-1185">Reference proteome</keyword>
<name>A0A5C5ZZV7_9BACT</name>
<proteinExistence type="predicted"/>
<reference evidence="1 2" key="1">
    <citation type="submission" date="2019-02" db="EMBL/GenBank/DDBJ databases">
        <title>Deep-cultivation of Planctomycetes and their phenomic and genomic characterization uncovers novel biology.</title>
        <authorList>
            <person name="Wiegand S."/>
            <person name="Jogler M."/>
            <person name="Boedeker C."/>
            <person name="Pinto D."/>
            <person name="Vollmers J."/>
            <person name="Rivas-Marin E."/>
            <person name="Kohn T."/>
            <person name="Peeters S.H."/>
            <person name="Heuer A."/>
            <person name="Rast P."/>
            <person name="Oberbeckmann S."/>
            <person name="Bunk B."/>
            <person name="Jeske O."/>
            <person name="Meyerdierks A."/>
            <person name="Storesund J.E."/>
            <person name="Kallscheuer N."/>
            <person name="Luecker S."/>
            <person name="Lage O.M."/>
            <person name="Pohl T."/>
            <person name="Merkel B.J."/>
            <person name="Hornburger P."/>
            <person name="Mueller R.-W."/>
            <person name="Bruemmer F."/>
            <person name="Labrenz M."/>
            <person name="Spormann A.M."/>
            <person name="Op Den Camp H."/>
            <person name="Overmann J."/>
            <person name="Amann R."/>
            <person name="Jetten M.S.M."/>
            <person name="Mascher T."/>
            <person name="Medema M.H."/>
            <person name="Devos D.P."/>
            <person name="Kaster A.-K."/>
            <person name="Ovreas L."/>
            <person name="Rohde M."/>
            <person name="Galperin M.Y."/>
            <person name="Jogler C."/>
        </authorList>
    </citation>
    <scope>NUCLEOTIDE SEQUENCE [LARGE SCALE GENOMIC DNA]</scope>
    <source>
        <strain evidence="1 2">Pla100</strain>
    </source>
</reference>